<keyword evidence="2" id="KW-1185">Reference proteome</keyword>
<proteinExistence type="predicted"/>
<name>A0ABD0LKD6_9CAEN</name>
<accession>A0ABD0LKD6</accession>
<dbReference type="Proteomes" id="UP001519460">
    <property type="component" value="Unassembled WGS sequence"/>
</dbReference>
<evidence type="ECO:0000313" key="1">
    <source>
        <dbReference type="EMBL" id="KAK7499666.1"/>
    </source>
</evidence>
<dbReference type="EMBL" id="JACVVK020000042">
    <property type="protein sequence ID" value="KAK7499666.1"/>
    <property type="molecule type" value="Genomic_DNA"/>
</dbReference>
<protein>
    <submittedName>
        <fullName evidence="1">Uncharacterized protein</fullName>
    </submittedName>
</protein>
<reference evidence="1 2" key="1">
    <citation type="journal article" date="2023" name="Sci. Data">
        <title>Genome assembly of the Korean intertidal mud-creeper Batillaria attramentaria.</title>
        <authorList>
            <person name="Patra A.K."/>
            <person name="Ho P.T."/>
            <person name="Jun S."/>
            <person name="Lee S.J."/>
            <person name="Kim Y."/>
            <person name="Won Y.J."/>
        </authorList>
    </citation>
    <scope>NUCLEOTIDE SEQUENCE [LARGE SCALE GENOMIC DNA]</scope>
    <source>
        <strain evidence="1">Wonlab-2016</strain>
    </source>
</reference>
<gene>
    <name evidence="1" type="ORF">BaRGS_00009007</name>
</gene>
<dbReference type="AlphaFoldDB" id="A0ABD0LKD6"/>
<sequence length="108" mass="11750">MGGFDHGFSASRGLQFDQIAPCSASILVNVCRSIPTTGKANNQQCKHVQCQQKKERSMPCTGDRPVSAQRVGDAATMGKFFIGESEIAALYRHNPLKPKTSLKPLTTR</sequence>
<organism evidence="1 2">
    <name type="scientific">Batillaria attramentaria</name>
    <dbReference type="NCBI Taxonomy" id="370345"/>
    <lineage>
        <taxon>Eukaryota</taxon>
        <taxon>Metazoa</taxon>
        <taxon>Spiralia</taxon>
        <taxon>Lophotrochozoa</taxon>
        <taxon>Mollusca</taxon>
        <taxon>Gastropoda</taxon>
        <taxon>Caenogastropoda</taxon>
        <taxon>Sorbeoconcha</taxon>
        <taxon>Cerithioidea</taxon>
        <taxon>Batillariidae</taxon>
        <taxon>Batillaria</taxon>
    </lineage>
</organism>
<evidence type="ECO:0000313" key="2">
    <source>
        <dbReference type="Proteomes" id="UP001519460"/>
    </source>
</evidence>
<comment type="caution">
    <text evidence="1">The sequence shown here is derived from an EMBL/GenBank/DDBJ whole genome shotgun (WGS) entry which is preliminary data.</text>
</comment>